<protein>
    <submittedName>
        <fullName evidence="1">Uncharacterized protein</fullName>
    </submittedName>
</protein>
<comment type="caution">
    <text evidence="1">The sequence shown here is derived from an EMBL/GenBank/DDBJ whole genome shotgun (WGS) entry which is preliminary data.</text>
</comment>
<name>A0ABS8VP47_DATST</name>
<sequence length="105" mass="11999">MRFDDLTNLTRDQVPWSQSQLHNCKAAITTVKLLSLLQRHSNSRTAGTRYEGPGEGPGMHTWYLHYWMSKETVGEPGTVLDLQRESAQLKVENTALRKQLENRCA</sequence>
<dbReference type="Proteomes" id="UP000823775">
    <property type="component" value="Unassembled WGS sequence"/>
</dbReference>
<reference evidence="1 2" key="1">
    <citation type="journal article" date="2021" name="BMC Genomics">
        <title>Datura genome reveals duplications of psychoactive alkaloid biosynthetic genes and high mutation rate following tissue culture.</title>
        <authorList>
            <person name="Rajewski A."/>
            <person name="Carter-House D."/>
            <person name="Stajich J."/>
            <person name="Litt A."/>
        </authorList>
    </citation>
    <scope>NUCLEOTIDE SEQUENCE [LARGE SCALE GENOMIC DNA]</scope>
    <source>
        <strain evidence="1">AR-01</strain>
    </source>
</reference>
<keyword evidence="2" id="KW-1185">Reference proteome</keyword>
<evidence type="ECO:0000313" key="1">
    <source>
        <dbReference type="EMBL" id="MCE0481183.1"/>
    </source>
</evidence>
<organism evidence="1 2">
    <name type="scientific">Datura stramonium</name>
    <name type="common">Jimsonweed</name>
    <name type="synonym">Common thornapple</name>
    <dbReference type="NCBI Taxonomy" id="4076"/>
    <lineage>
        <taxon>Eukaryota</taxon>
        <taxon>Viridiplantae</taxon>
        <taxon>Streptophyta</taxon>
        <taxon>Embryophyta</taxon>
        <taxon>Tracheophyta</taxon>
        <taxon>Spermatophyta</taxon>
        <taxon>Magnoliopsida</taxon>
        <taxon>eudicotyledons</taxon>
        <taxon>Gunneridae</taxon>
        <taxon>Pentapetalae</taxon>
        <taxon>asterids</taxon>
        <taxon>lamiids</taxon>
        <taxon>Solanales</taxon>
        <taxon>Solanaceae</taxon>
        <taxon>Solanoideae</taxon>
        <taxon>Datureae</taxon>
        <taxon>Datura</taxon>
    </lineage>
</organism>
<accession>A0ABS8VP47</accession>
<proteinExistence type="predicted"/>
<evidence type="ECO:0000313" key="2">
    <source>
        <dbReference type="Proteomes" id="UP000823775"/>
    </source>
</evidence>
<dbReference type="EMBL" id="JACEIK010005299">
    <property type="protein sequence ID" value="MCE0481183.1"/>
    <property type="molecule type" value="Genomic_DNA"/>
</dbReference>
<gene>
    <name evidence="1" type="ORF">HAX54_038682</name>
</gene>